<dbReference type="InterPro" id="IPR011962">
    <property type="entry name" value="dCTP_deaminase"/>
</dbReference>
<proteinExistence type="predicted"/>
<dbReference type="EMBL" id="JAFVMG010000025">
    <property type="protein sequence ID" value="MBO1329502.1"/>
    <property type="molecule type" value="Genomic_DNA"/>
</dbReference>
<accession>A0ABS3LQ48</accession>
<dbReference type="InterPro" id="IPR036157">
    <property type="entry name" value="dUTPase-like_sf"/>
</dbReference>
<organism evidence="3 4">
    <name type="scientific">Acetobacter suratthaniensis</name>
    <dbReference type="NCBI Taxonomy" id="1502841"/>
    <lineage>
        <taxon>Bacteria</taxon>
        <taxon>Pseudomonadati</taxon>
        <taxon>Pseudomonadota</taxon>
        <taxon>Alphaproteobacteria</taxon>
        <taxon>Acetobacterales</taxon>
        <taxon>Acetobacteraceae</taxon>
        <taxon>Acetobacter</taxon>
    </lineage>
</organism>
<sequence>MLAKAAIAQRISAGTLEIEPYSEIQLRGASYVLRLGRRFRRWLPGHTPVRTWTASASGDALAAPEDMEIFTIQPRDLVLGCTRERIRIPSDIVGQISPLSHVARFGLGVTCGADFVNPGYGGSAASMLTLELYNYNSRPLELCAGMPIAHLRFVTLGEQAVFDTPCSIYEGNDSLTAPLLFEEWNPLLRGETDDSA</sequence>
<keyword evidence="2" id="KW-0546">Nucleotide metabolism</keyword>
<keyword evidence="4" id="KW-1185">Reference proteome</keyword>
<name>A0ABS3LQ48_9PROT</name>
<reference evidence="3 4" key="1">
    <citation type="submission" date="2021-03" db="EMBL/GenBank/DDBJ databases">
        <title>The complete genome sequence of Acetobacter suratthaniensis TBRC 1719.</title>
        <authorList>
            <person name="Charoenyingcharoen P."/>
            <person name="Yukphan P."/>
        </authorList>
    </citation>
    <scope>NUCLEOTIDE SEQUENCE [LARGE SCALE GENOMIC DNA]</scope>
    <source>
        <strain evidence="3 4">TBRC 1719</strain>
    </source>
</reference>
<dbReference type="PANTHER" id="PTHR42680">
    <property type="entry name" value="DCTP DEAMINASE"/>
    <property type="match status" value="1"/>
</dbReference>
<dbReference type="NCBIfam" id="TIGR02274">
    <property type="entry name" value="dCTP_deam"/>
    <property type="match status" value="1"/>
</dbReference>
<dbReference type="Pfam" id="PF22769">
    <property type="entry name" value="DCD"/>
    <property type="match status" value="1"/>
</dbReference>
<dbReference type="CDD" id="cd07557">
    <property type="entry name" value="trimeric_dUTPase"/>
    <property type="match status" value="1"/>
</dbReference>
<protein>
    <submittedName>
        <fullName evidence="3">dCTP deaminase</fullName>
        <ecNumber evidence="3">3.5.4.13</ecNumber>
    </submittedName>
</protein>
<dbReference type="SUPFAM" id="SSF51283">
    <property type="entry name" value="dUTPase-like"/>
    <property type="match status" value="1"/>
</dbReference>
<dbReference type="Gene3D" id="2.70.40.10">
    <property type="match status" value="1"/>
</dbReference>
<keyword evidence="1 3" id="KW-0378">Hydrolase</keyword>
<dbReference type="Proteomes" id="UP000664399">
    <property type="component" value="Unassembled WGS sequence"/>
</dbReference>
<evidence type="ECO:0000256" key="1">
    <source>
        <dbReference type="ARBA" id="ARBA00022801"/>
    </source>
</evidence>
<dbReference type="InterPro" id="IPR033704">
    <property type="entry name" value="dUTPase_trimeric"/>
</dbReference>
<dbReference type="PANTHER" id="PTHR42680:SF3">
    <property type="entry name" value="DCTP DEAMINASE"/>
    <property type="match status" value="1"/>
</dbReference>
<dbReference type="EC" id="3.5.4.13" evidence="3"/>
<evidence type="ECO:0000313" key="4">
    <source>
        <dbReference type="Proteomes" id="UP000664399"/>
    </source>
</evidence>
<dbReference type="GO" id="GO:0008829">
    <property type="term" value="F:dCTP deaminase activity"/>
    <property type="evidence" value="ECO:0007669"/>
    <property type="project" value="UniProtKB-EC"/>
</dbReference>
<evidence type="ECO:0000256" key="2">
    <source>
        <dbReference type="ARBA" id="ARBA00023080"/>
    </source>
</evidence>
<gene>
    <name evidence="3" type="primary">dcd</name>
    <name evidence="3" type="ORF">J2D75_13605</name>
</gene>
<comment type="caution">
    <text evidence="3">The sequence shown here is derived from an EMBL/GenBank/DDBJ whole genome shotgun (WGS) entry which is preliminary data.</text>
</comment>
<evidence type="ECO:0000313" key="3">
    <source>
        <dbReference type="EMBL" id="MBO1329502.1"/>
    </source>
</evidence>
<dbReference type="RefSeq" id="WP_207855343.1">
    <property type="nucleotide sequence ID" value="NZ_JAFVMG010000025.1"/>
</dbReference>